<evidence type="ECO:0000256" key="4">
    <source>
        <dbReference type="SAM" id="MobiDB-lite"/>
    </source>
</evidence>
<dbReference type="PROSITE" id="PS50879">
    <property type="entry name" value="RNASE_H_1"/>
    <property type="match status" value="1"/>
</dbReference>
<dbReference type="Pfam" id="PF23107">
    <property type="entry name" value="Zf-C2H2_ZNF451_C"/>
    <property type="match status" value="1"/>
</dbReference>
<dbReference type="PROSITE" id="PS50878">
    <property type="entry name" value="RT_POL"/>
    <property type="match status" value="1"/>
</dbReference>
<feature type="region of interest" description="Disordered" evidence="4">
    <location>
        <begin position="2007"/>
        <end position="2048"/>
    </location>
</feature>
<feature type="domain" description="Reverse transcriptase" evidence="6">
    <location>
        <begin position="417"/>
        <end position="598"/>
    </location>
</feature>
<evidence type="ECO:0000259" key="6">
    <source>
        <dbReference type="PROSITE" id="PS50878"/>
    </source>
</evidence>
<dbReference type="PROSITE" id="PS50994">
    <property type="entry name" value="INTEGRASE"/>
    <property type="match status" value="1"/>
</dbReference>
<feature type="region of interest" description="Disordered" evidence="4">
    <location>
        <begin position="1586"/>
        <end position="1622"/>
    </location>
</feature>
<proteinExistence type="inferred from homology"/>
<evidence type="ECO:0000256" key="3">
    <source>
        <dbReference type="PROSITE-ProRule" id="PRU00042"/>
    </source>
</evidence>
<dbReference type="GO" id="GO:0008270">
    <property type="term" value="F:zinc ion binding"/>
    <property type="evidence" value="ECO:0007669"/>
    <property type="project" value="UniProtKB-KW"/>
</dbReference>
<keyword evidence="10" id="KW-1185">Reference proteome</keyword>
<sequence length="2235" mass="255116">MRKDFSRLPGEHIITWLLRCWDNGASSLELEGREAKQLGSLSREGGIDKAIGKKAQALSLWRRLLSSVRERYPFSEDVVCRPGKWTTMERGIQYLRELAVRDMVYYDPDNAQLPTDPDEVQCTRPMWRKFVRSAPSSYANSLAVIDWKSEEAPTVDEVAGRLRQYEESLSSSLVSAVEKLSQDVRQLKEDISYSPPVQTRIAAVRSKRFSAPERGYRAYTPRDILWFYLRDHGEDMRKWDGKATSTLRARVHELQGKTAVKRDSSRKNAAPVSTRQPPRPSERPDRTYDPLEGTSKSFLQELTLLEAEVSLTGNEWQKHPIVTGPEAPCILGIDYLRKGYFKDPKGYRWAFGIAALEAEEIEPLSSLPSLSEDPSVVGLLRVEEQQVPIATTTVHRRQYRTNRDSLVPIHELIRQLEGQGVISRTHSPFNSPIWPVQKSSGEWRLTADYRGLNEVTPPMSAAVPDMLELQYELESKAAKWYATTDIANAFFSIPLAAECRPQFAFTWRGVQYTWNRLPQGWKHSPTICHGLIQTALEKGEAPEHLQYIDDIIVWGNSAEEVSEKGKKIIQILLQAGFAIKRSKVKGPAQEIQFLGIRWHDGQRQIPVDIINKIAAMSPPTNKKETQAFLGVVGFWRMHIPNYSLIVSPLYHVTRKKNDFKWGPEQRQAFEQIKQEIVHAVALGPVRAGPDVKNVLYTAAGENGPTWSLWQKAPGETRGRPLGFWSWGYRGSEAHYTPTEKEILAACEGVRAASEVIGTEAQLLLAPRLPVLGWMFKERAPSTHHATDATWSKWVALITQRARIGSPSRPGILEVITDWPEGKDFGMSPEEEVTRAEEAPPYNKLTEDEKPYALFTDGSCRIVGKHRRWKAAVWSPTGRVAEAAEGQGESSQFAEVKAIQLALDIAEREKWPTLYLYTDSWMVANALWGWLQQWKRNNWQRRGKPIWAAPLWQDIAARLEKLVVKVRHVDAHVPKSRATEEHQNNQQVDQAAKIEVAQVDLDWQRKGELFIARWAHDTSGHQGRDATYRWARDRGVDLSMDAISQVIHQCETCAAIKQAKRVKPLWYGGRWLKYKYGEAWQIDYITLPQTRQGKRYVLTMVEATTGWLETYPVPHATAWNTILGLEKQVLWRHGTPERIESDNGTHFRNNLIDTWAKEHGIEWVYHIPYHAPASGKIERNFIARPSRKLGEIPLQEGPLRPVLECIDLVSSEDEEPNSSSYTHRTTKRKDHIDYQKERVASTLDRLARHVEVEKQQKEEKNKAFKEKVDSQYAHGLQELEFIRERSDTEAARLCVDQWLKMPGLKPDTVNSGKRSICKRAGQTQVNSSPISCPVMHCNREFDNRPLLLGHLQRFDHSPCDPTVTLHGPPNNAVACVICCKRFSTSQQYSDHLLSKLNENDGHKKDLPPQHIQCFACPNCFLLFTKRDECLQHMSGKNHFLQVSKLSDEMKAGLPLPFPSYAKNLLISLCKEVPFQVKCISCYQVLRSHMELTAHFRTRCRNSGPVALSKKSISQVAEIFKTKGYCENCDELFADKHQITQHKQTTQHNVKVLSTLEESILMFCHINGKNKNQSHLCNIVDRSRPLLKRRLTSNESTSERGSTPSKRKSDLKVKNEDRGANQSQGSEDCKVKAWFCECLQKFFTEESVEKHILAANRICHKCAVCGKLAENSSIIRLHMSRFHGGAHLNNFLLWCRACSVDLLREEDIMGHVTEFHGGHSYYYEQEALEDEPMPSASDTVCISAGERKGGIASPVELSPEKSPILGKWQCRICEEMFESEESVKQHCMSLESHAFHRYCCGLCRNHFRKVGTLQRHFQEHNNQEIQTKYFCGLCGNLFFDTEEEFLIHYKEIHSMDYAFVPEQMEVSIKKEEDFLPVEKGDLLTCGCRTTYVSRINRRNDYVNCRKAMLQKGNLWFRCCSCSATAQNFADMNSHLNSHTSAKPKEEMYVVRCAACNKNFDDLQSAHQHYHMKHCFLQKPDLSSLASESENTVFKFTASGACVDRKPHKLKLQASPSKRPQSSPLQGPAQGKKEKKENSTHSEEPGEDELPDLDYLSTMTHIVLVDLDNWGSLFTQLPANLNQGTFIWGFQGGHSNWKPPVQCKIYNYLKRIGCFFLHPRCGTRREAADFALCIHAGRLDEHLPKQIPFTVLSGDKSFLELESQFKMTQRSARILNPHHIEGDMMCALLNSISDTTKDSEEDEDIKLTVKRSLEEAKKEEEGQDAELEEAIKRSLEEM</sequence>
<dbReference type="Pfam" id="PF23104">
    <property type="entry name" value="Zf-C2H2_ZNF451_6th"/>
    <property type="match status" value="1"/>
</dbReference>
<dbReference type="InterPro" id="IPR001584">
    <property type="entry name" value="Integrase_cat-core"/>
</dbReference>
<dbReference type="Pfam" id="PF00078">
    <property type="entry name" value="RVT_1"/>
    <property type="match status" value="1"/>
</dbReference>
<dbReference type="InterPro" id="IPR041192">
    <property type="entry name" value="PIN_11"/>
</dbReference>
<feature type="compositionally biased region" description="Basic and acidic residues" evidence="4">
    <location>
        <begin position="280"/>
        <end position="289"/>
    </location>
</feature>
<comment type="similarity">
    <text evidence="1">Belongs to the beta type-B retroviral polymerase family. HERV class-II K(HML-2) pol subfamily.</text>
</comment>
<dbReference type="Pfam" id="PF00075">
    <property type="entry name" value="RNase_H"/>
    <property type="match status" value="1"/>
</dbReference>
<dbReference type="InterPro" id="IPR041577">
    <property type="entry name" value="RT_RNaseH_2"/>
</dbReference>
<dbReference type="Pfam" id="PF23103">
    <property type="entry name" value="Zf-C2H2_ZNF451_5th"/>
    <property type="match status" value="1"/>
</dbReference>
<dbReference type="InterPro" id="IPR036397">
    <property type="entry name" value="RNaseH_sf"/>
</dbReference>
<dbReference type="PANTHER" id="PTHR33064">
    <property type="entry name" value="POL PROTEIN"/>
    <property type="match status" value="1"/>
</dbReference>
<dbReference type="GO" id="GO:0016874">
    <property type="term" value="F:ligase activity"/>
    <property type="evidence" value="ECO:0007669"/>
    <property type="project" value="UniProtKB-KW"/>
</dbReference>
<feature type="domain" description="C2H2-type" evidence="5">
    <location>
        <begin position="1796"/>
        <end position="1823"/>
    </location>
</feature>
<feature type="compositionally biased region" description="Polar residues" evidence="4">
    <location>
        <begin position="2011"/>
        <end position="2022"/>
    </location>
</feature>
<dbReference type="InterPro" id="IPR058948">
    <property type="entry name" value="Zf-C2H2_ZNF451_6th"/>
</dbReference>
<dbReference type="EC" id="3.1.26.4" evidence="2"/>
<dbReference type="Gene3D" id="3.30.420.10">
    <property type="entry name" value="Ribonuclease H-like superfamily/Ribonuclease H"/>
    <property type="match status" value="2"/>
</dbReference>
<feature type="compositionally biased region" description="Basic and acidic residues" evidence="4">
    <location>
        <begin position="1605"/>
        <end position="1617"/>
    </location>
</feature>
<dbReference type="SUPFAM" id="SSF53098">
    <property type="entry name" value="Ribonuclease H-like"/>
    <property type="match status" value="2"/>
</dbReference>
<feature type="compositionally biased region" description="Polar residues" evidence="4">
    <location>
        <begin position="1591"/>
        <end position="1602"/>
    </location>
</feature>
<accession>A0ABC9WKE1</accession>
<dbReference type="Pfam" id="PF23102">
    <property type="entry name" value="Zf-C2H2_ZNF451_2nd"/>
    <property type="match status" value="1"/>
</dbReference>
<feature type="region of interest" description="Disordered" evidence="4">
    <location>
        <begin position="2211"/>
        <end position="2235"/>
    </location>
</feature>
<feature type="domain" description="C2H2-type" evidence="5">
    <location>
        <begin position="1329"/>
        <end position="1360"/>
    </location>
</feature>
<dbReference type="InterPro" id="IPR013087">
    <property type="entry name" value="Znf_C2H2_type"/>
</dbReference>
<dbReference type="Proteomes" id="UP001623348">
    <property type="component" value="Unassembled WGS sequence"/>
</dbReference>
<evidence type="ECO:0000259" key="8">
    <source>
        <dbReference type="PROSITE" id="PS50994"/>
    </source>
</evidence>
<dbReference type="FunFam" id="3.30.70.270:FF:000020">
    <property type="entry name" value="Transposon Tf2-6 polyprotein-like Protein"/>
    <property type="match status" value="1"/>
</dbReference>
<dbReference type="Pfam" id="PF00665">
    <property type="entry name" value="rve"/>
    <property type="match status" value="1"/>
</dbReference>
<dbReference type="InterPro" id="IPR043128">
    <property type="entry name" value="Rev_trsase/Diguanyl_cyclase"/>
</dbReference>
<feature type="domain" description="C2H2-type" evidence="5">
    <location>
        <begin position="1914"/>
        <end position="1941"/>
    </location>
</feature>
<reference evidence="9 10" key="1">
    <citation type="submission" date="2024-06" db="EMBL/GenBank/DDBJ databases">
        <title>The draft genome of Grus japonensis, version 3.</title>
        <authorList>
            <person name="Nabeshima K."/>
            <person name="Suzuki S."/>
            <person name="Onuma M."/>
        </authorList>
    </citation>
    <scope>NUCLEOTIDE SEQUENCE [LARGE SCALE GENOMIC DNA]</scope>
    <source>
        <strain evidence="9 10">451A</strain>
    </source>
</reference>
<dbReference type="InterPro" id="IPR002156">
    <property type="entry name" value="RNaseH_domain"/>
</dbReference>
<dbReference type="Gene3D" id="3.10.10.10">
    <property type="entry name" value="HIV Type 1 Reverse Transcriptase, subunit A, domain 1"/>
    <property type="match status" value="1"/>
</dbReference>
<dbReference type="InterPro" id="IPR012337">
    <property type="entry name" value="RNaseH-like_sf"/>
</dbReference>
<dbReference type="Pfam" id="PF17919">
    <property type="entry name" value="RT_RNaseH_2"/>
    <property type="match status" value="1"/>
</dbReference>
<dbReference type="InterPro" id="IPR043502">
    <property type="entry name" value="DNA/RNA_pol_sf"/>
</dbReference>
<dbReference type="InterPro" id="IPR058947">
    <property type="entry name" value="Zf-C2H2_ZNF451_2nd"/>
</dbReference>
<feature type="compositionally biased region" description="Basic and acidic residues" evidence="4">
    <location>
        <begin position="2226"/>
        <end position="2235"/>
    </location>
</feature>
<dbReference type="Pfam" id="PF23101">
    <property type="entry name" value="Zf-C2H2_ZNF451_1st"/>
    <property type="match status" value="1"/>
</dbReference>
<dbReference type="SMART" id="SM00451">
    <property type="entry name" value="ZnF_U1"/>
    <property type="match status" value="3"/>
</dbReference>
<keyword evidence="3" id="KW-0863">Zinc-finger</keyword>
<dbReference type="CDD" id="cd18721">
    <property type="entry name" value="PIN_ZNF451-like"/>
    <property type="match status" value="1"/>
</dbReference>
<dbReference type="InterPro" id="IPR058950">
    <property type="entry name" value="Zf-C2H2_ZNF451_5th"/>
</dbReference>
<dbReference type="Pfam" id="PF18479">
    <property type="entry name" value="PIN_11"/>
    <property type="match status" value="1"/>
</dbReference>
<evidence type="ECO:0000256" key="1">
    <source>
        <dbReference type="ARBA" id="ARBA00010879"/>
    </source>
</evidence>
<evidence type="ECO:0000259" key="5">
    <source>
        <dbReference type="PROSITE" id="PS50157"/>
    </source>
</evidence>
<protein>
    <recommendedName>
        <fullName evidence="2">ribonuclease H</fullName>
        <ecNumber evidence="2">3.1.26.4</ecNumber>
    </recommendedName>
</protein>
<dbReference type="InterPro" id="IPR058946">
    <property type="entry name" value="Zf-C2H2_ZNF451_C"/>
</dbReference>
<dbReference type="GO" id="GO:0004523">
    <property type="term" value="F:RNA-DNA hybrid ribonuclease activity"/>
    <property type="evidence" value="ECO:0007669"/>
    <property type="project" value="UniProtKB-EC"/>
</dbReference>
<dbReference type="Gene3D" id="3.30.70.270">
    <property type="match status" value="2"/>
</dbReference>
<dbReference type="InterPro" id="IPR000477">
    <property type="entry name" value="RT_dom"/>
</dbReference>
<dbReference type="PROSITE" id="PS00028">
    <property type="entry name" value="ZINC_FINGER_C2H2_1"/>
    <property type="match status" value="5"/>
</dbReference>
<gene>
    <name evidence="9" type="ORF">GRJ2_001058900</name>
</gene>
<evidence type="ECO:0000256" key="2">
    <source>
        <dbReference type="ARBA" id="ARBA00012180"/>
    </source>
</evidence>
<dbReference type="SMART" id="SM00355">
    <property type="entry name" value="ZnF_C2H2"/>
    <property type="match status" value="10"/>
</dbReference>
<dbReference type="EMBL" id="BAAFJT010000003">
    <property type="protein sequence ID" value="GAB0185936.1"/>
    <property type="molecule type" value="Genomic_DNA"/>
</dbReference>
<evidence type="ECO:0000313" key="10">
    <source>
        <dbReference type="Proteomes" id="UP001623348"/>
    </source>
</evidence>
<comment type="caution">
    <text evidence="9">The sequence shown here is derived from an EMBL/GenBank/DDBJ whole genome shotgun (WGS) entry which is preliminary data.</text>
</comment>
<dbReference type="InterPro" id="IPR051320">
    <property type="entry name" value="Viral_Replic_Matur_Polypro"/>
</dbReference>
<dbReference type="PANTHER" id="PTHR33064:SF29">
    <property type="entry name" value="PEPTIDASE A2 DOMAIN-CONTAINING PROTEIN-RELATED"/>
    <property type="match status" value="1"/>
</dbReference>
<keyword evidence="3" id="KW-0479">Metal-binding</keyword>
<evidence type="ECO:0000313" key="9">
    <source>
        <dbReference type="EMBL" id="GAB0185936.1"/>
    </source>
</evidence>
<feature type="compositionally biased region" description="Basic and acidic residues" evidence="4">
    <location>
        <begin position="254"/>
        <end position="266"/>
    </location>
</feature>
<dbReference type="InterPro" id="IPR058156">
    <property type="entry name" value="Znf-C2H2_ZNF451"/>
</dbReference>
<dbReference type="SUPFAM" id="SSF56672">
    <property type="entry name" value="DNA/RNA polymerases"/>
    <property type="match status" value="1"/>
</dbReference>
<dbReference type="InterPro" id="IPR003604">
    <property type="entry name" value="Matrin/U1-like-C_Znf_C2H2"/>
</dbReference>
<feature type="domain" description="Integrase catalytic" evidence="8">
    <location>
        <begin position="1059"/>
        <end position="1178"/>
    </location>
</feature>
<keyword evidence="3" id="KW-0862">Zinc</keyword>
<dbReference type="Pfam" id="PF23108">
    <property type="entry name" value="Zf-C2H2_ZNF451"/>
    <property type="match status" value="1"/>
</dbReference>
<feature type="compositionally biased region" description="Basic and acidic residues" evidence="4">
    <location>
        <begin position="2028"/>
        <end position="2041"/>
    </location>
</feature>
<dbReference type="GO" id="GO:0006259">
    <property type="term" value="P:DNA metabolic process"/>
    <property type="evidence" value="ECO:0007669"/>
    <property type="project" value="UniProtKB-ARBA"/>
</dbReference>
<name>A0ABC9WKE1_GRUJA</name>
<feature type="region of interest" description="Disordered" evidence="4">
    <location>
        <begin position="254"/>
        <end position="292"/>
    </location>
</feature>
<keyword evidence="9" id="KW-0436">Ligase</keyword>
<organism evidence="9 10">
    <name type="scientific">Grus japonensis</name>
    <name type="common">Japanese crane</name>
    <name type="synonym">Red-crowned crane</name>
    <dbReference type="NCBI Taxonomy" id="30415"/>
    <lineage>
        <taxon>Eukaryota</taxon>
        <taxon>Metazoa</taxon>
        <taxon>Chordata</taxon>
        <taxon>Craniata</taxon>
        <taxon>Vertebrata</taxon>
        <taxon>Euteleostomi</taxon>
        <taxon>Archelosauria</taxon>
        <taxon>Archosauria</taxon>
        <taxon>Dinosauria</taxon>
        <taxon>Saurischia</taxon>
        <taxon>Theropoda</taxon>
        <taxon>Coelurosauria</taxon>
        <taxon>Aves</taxon>
        <taxon>Neognathae</taxon>
        <taxon>Neoaves</taxon>
        <taxon>Gruiformes</taxon>
        <taxon>Gruidae</taxon>
        <taxon>Grus</taxon>
    </lineage>
</organism>
<dbReference type="InterPro" id="IPR058949">
    <property type="entry name" value="Zf-C2H2_ZNF451_1st"/>
</dbReference>
<evidence type="ECO:0000259" key="7">
    <source>
        <dbReference type="PROSITE" id="PS50879"/>
    </source>
</evidence>
<feature type="domain" description="RNase H type-1" evidence="7">
    <location>
        <begin position="847"/>
        <end position="996"/>
    </location>
</feature>
<dbReference type="PROSITE" id="PS50157">
    <property type="entry name" value="ZINC_FINGER_C2H2_2"/>
    <property type="match status" value="3"/>
</dbReference>